<dbReference type="EMBL" id="DXBY01000164">
    <property type="protein sequence ID" value="HIZ36035.1"/>
    <property type="molecule type" value="Genomic_DNA"/>
</dbReference>
<accession>A0A9D2J3W7</accession>
<keyword evidence="1" id="KW-0472">Membrane</keyword>
<keyword evidence="1" id="KW-1133">Transmembrane helix</keyword>
<keyword evidence="1" id="KW-0812">Transmembrane</keyword>
<dbReference type="Gene3D" id="1.20.1110.10">
    <property type="entry name" value="Calcium-transporting ATPase, transmembrane domain"/>
    <property type="match status" value="1"/>
</dbReference>
<feature type="transmembrane region" description="Helical" evidence="1">
    <location>
        <begin position="24"/>
        <end position="45"/>
    </location>
</feature>
<reference evidence="2" key="1">
    <citation type="journal article" date="2021" name="PeerJ">
        <title>Extensive microbial diversity within the chicken gut microbiome revealed by metagenomics and culture.</title>
        <authorList>
            <person name="Gilroy R."/>
            <person name="Ravi A."/>
            <person name="Getino M."/>
            <person name="Pursley I."/>
            <person name="Horton D.L."/>
            <person name="Alikhan N.F."/>
            <person name="Baker D."/>
            <person name="Gharbi K."/>
            <person name="Hall N."/>
            <person name="Watson M."/>
            <person name="Adriaenssens E.M."/>
            <person name="Foster-Nyarko E."/>
            <person name="Jarju S."/>
            <person name="Secka A."/>
            <person name="Antonio M."/>
            <person name="Oren A."/>
            <person name="Chaudhuri R.R."/>
            <person name="La Ragione R."/>
            <person name="Hildebrand F."/>
            <person name="Pallen M.J."/>
        </authorList>
    </citation>
    <scope>NUCLEOTIDE SEQUENCE</scope>
    <source>
        <strain evidence="2">ChiGjej4B4-7305</strain>
    </source>
</reference>
<sequence length="155" mass="16452">MTDHRGADPDEAAPPPAIRRTAELWLTGLGAGLALVFLGGFALVVNRLDEASFEEVVRPVLLGGADQLSPAEAFEAGRTLSAWFALTLLLVLALAAVAVMLTRSRPWRKAPGWWLFAAGVVCLLGSQLIAYPIAFFFFLGAGLFAARPVRDGSSS</sequence>
<evidence type="ECO:0000313" key="3">
    <source>
        <dbReference type="Proteomes" id="UP000824037"/>
    </source>
</evidence>
<protein>
    <recommendedName>
        <fullName evidence="4">DUF4064 domain-containing protein</fullName>
    </recommendedName>
</protein>
<dbReference type="AlphaFoldDB" id="A0A9D2J3W7"/>
<evidence type="ECO:0000256" key="1">
    <source>
        <dbReference type="SAM" id="Phobius"/>
    </source>
</evidence>
<gene>
    <name evidence="2" type="ORF">H9815_09680</name>
</gene>
<comment type="caution">
    <text evidence="2">The sequence shown here is derived from an EMBL/GenBank/DDBJ whole genome shotgun (WGS) entry which is preliminary data.</text>
</comment>
<feature type="transmembrane region" description="Helical" evidence="1">
    <location>
        <begin position="80"/>
        <end position="101"/>
    </location>
</feature>
<dbReference type="Proteomes" id="UP000824037">
    <property type="component" value="Unassembled WGS sequence"/>
</dbReference>
<reference evidence="2" key="2">
    <citation type="submission" date="2021-04" db="EMBL/GenBank/DDBJ databases">
        <authorList>
            <person name="Gilroy R."/>
        </authorList>
    </citation>
    <scope>NUCLEOTIDE SEQUENCE</scope>
    <source>
        <strain evidence="2">ChiGjej4B4-7305</strain>
    </source>
</reference>
<feature type="transmembrane region" description="Helical" evidence="1">
    <location>
        <begin position="113"/>
        <end position="146"/>
    </location>
</feature>
<evidence type="ECO:0008006" key="4">
    <source>
        <dbReference type="Google" id="ProtNLM"/>
    </source>
</evidence>
<proteinExistence type="predicted"/>
<evidence type="ECO:0000313" key="2">
    <source>
        <dbReference type="EMBL" id="HIZ36035.1"/>
    </source>
</evidence>
<organism evidence="2 3">
    <name type="scientific">Candidatus Ruania gallistercoris</name>
    <dbReference type="NCBI Taxonomy" id="2838746"/>
    <lineage>
        <taxon>Bacteria</taxon>
        <taxon>Bacillati</taxon>
        <taxon>Actinomycetota</taxon>
        <taxon>Actinomycetes</taxon>
        <taxon>Micrococcales</taxon>
        <taxon>Ruaniaceae</taxon>
        <taxon>Ruania</taxon>
    </lineage>
</organism>
<name>A0A9D2J3W7_9MICO</name>